<evidence type="ECO:0000259" key="7">
    <source>
        <dbReference type="PROSITE" id="PS50850"/>
    </source>
</evidence>
<dbReference type="GO" id="GO:0022857">
    <property type="term" value="F:transmembrane transporter activity"/>
    <property type="evidence" value="ECO:0007669"/>
    <property type="project" value="InterPro"/>
</dbReference>
<evidence type="ECO:0000313" key="9">
    <source>
        <dbReference type="Proteomes" id="UP000181909"/>
    </source>
</evidence>
<dbReference type="Pfam" id="PF07690">
    <property type="entry name" value="MFS_1"/>
    <property type="match status" value="1"/>
</dbReference>
<dbReference type="InterPro" id="IPR020846">
    <property type="entry name" value="MFS_dom"/>
</dbReference>
<evidence type="ECO:0000256" key="6">
    <source>
        <dbReference type="SAM" id="Phobius"/>
    </source>
</evidence>
<dbReference type="Gene3D" id="1.20.1250.20">
    <property type="entry name" value="MFS general substrate transporter like domains"/>
    <property type="match status" value="2"/>
</dbReference>
<gene>
    <name evidence="8" type="ORF">SAMN02787144_1003165</name>
</gene>
<evidence type="ECO:0000256" key="5">
    <source>
        <dbReference type="ARBA" id="ARBA00023136"/>
    </source>
</evidence>
<dbReference type="EMBL" id="FPJO01000003">
    <property type="protein sequence ID" value="SFX45665.1"/>
    <property type="molecule type" value="Genomic_DNA"/>
</dbReference>
<comment type="subcellular location">
    <subcellularLocation>
        <location evidence="1">Cell membrane</location>
        <topology evidence="1">Multi-pass membrane protein</topology>
    </subcellularLocation>
</comment>
<dbReference type="PANTHER" id="PTHR43385:SF1">
    <property type="entry name" value="RIBOFLAVIN TRANSPORTER RIBJ"/>
    <property type="match status" value="1"/>
</dbReference>
<protein>
    <submittedName>
        <fullName evidence="8">Major Facilitator Superfamily protein</fullName>
    </submittedName>
</protein>
<feature type="transmembrane region" description="Helical" evidence="6">
    <location>
        <begin position="182"/>
        <end position="201"/>
    </location>
</feature>
<feature type="domain" description="Major facilitator superfamily (MFS) profile" evidence="7">
    <location>
        <begin position="26"/>
        <end position="425"/>
    </location>
</feature>
<evidence type="ECO:0000256" key="3">
    <source>
        <dbReference type="ARBA" id="ARBA00022692"/>
    </source>
</evidence>
<dbReference type="Proteomes" id="UP000181909">
    <property type="component" value="Unassembled WGS sequence"/>
</dbReference>
<evidence type="ECO:0000313" key="8">
    <source>
        <dbReference type="EMBL" id="SFX45665.1"/>
    </source>
</evidence>
<name>A0A1K1X7J2_STRAR</name>
<dbReference type="GO" id="GO:0005886">
    <property type="term" value="C:plasma membrane"/>
    <property type="evidence" value="ECO:0007669"/>
    <property type="project" value="UniProtKB-SubCell"/>
</dbReference>
<feature type="transmembrane region" description="Helical" evidence="6">
    <location>
        <begin position="93"/>
        <end position="114"/>
    </location>
</feature>
<dbReference type="InterPro" id="IPR052983">
    <property type="entry name" value="MFS_Riboflavin_Transporter"/>
</dbReference>
<feature type="transmembrane region" description="Helical" evidence="6">
    <location>
        <begin position="286"/>
        <end position="304"/>
    </location>
</feature>
<keyword evidence="3 6" id="KW-0812">Transmembrane</keyword>
<organism evidence="8 9">
    <name type="scientific">Streptomyces atratus</name>
    <dbReference type="NCBI Taxonomy" id="1893"/>
    <lineage>
        <taxon>Bacteria</taxon>
        <taxon>Bacillati</taxon>
        <taxon>Actinomycetota</taxon>
        <taxon>Actinomycetes</taxon>
        <taxon>Kitasatosporales</taxon>
        <taxon>Streptomycetaceae</taxon>
        <taxon>Streptomyces</taxon>
    </lineage>
</organism>
<dbReference type="InterPro" id="IPR011701">
    <property type="entry name" value="MFS"/>
</dbReference>
<dbReference type="PANTHER" id="PTHR43385">
    <property type="entry name" value="RIBOFLAVIN TRANSPORTER RIBJ"/>
    <property type="match status" value="1"/>
</dbReference>
<dbReference type="InterPro" id="IPR036259">
    <property type="entry name" value="MFS_trans_sf"/>
</dbReference>
<keyword evidence="4 6" id="KW-1133">Transmembrane helix</keyword>
<feature type="transmembrane region" description="Helical" evidence="6">
    <location>
        <begin position="126"/>
        <end position="144"/>
    </location>
</feature>
<feature type="transmembrane region" description="Helical" evidence="6">
    <location>
        <begin position="369"/>
        <end position="390"/>
    </location>
</feature>
<dbReference type="PROSITE" id="PS50850">
    <property type="entry name" value="MFS"/>
    <property type="match status" value="1"/>
</dbReference>
<proteinExistence type="predicted"/>
<feature type="transmembrane region" description="Helical" evidence="6">
    <location>
        <begin position="311"/>
        <end position="330"/>
    </location>
</feature>
<keyword evidence="2" id="KW-0813">Transport</keyword>
<feature type="transmembrane region" description="Helical" evidence="6">
    <location>
        <begin position="246"/>
        <end position="266"/>
    </location>
</feature>
<feature type="transmembrane region" description="Helical" evidence="6">
    <location>
        <begin position="61"/>
        <end position="81"/>
    </location>
</feature>
<evidence type="ECO:0000256" key="1">
    <source>
        <dbReference type="ARBA" id="ARBA00004651"/>
    </source>
</evidence>
<feature type="transmembrane region" description="Helical" evidence="6">
    <location>
        <begin position="26"/>
        <end position="49"/>
    </location>
</feature>
<accession>A0A1K1X7J2</accession>
<reference evidence="8 9" key="1">
    <citation type="submission" date="2016-11" db="EMBL/GenBank/DDBJ databases">
        <authorList>
            <person name="Jaros S."/>
            <person name="Januszkiewicz K."/>
            <person name="Wedrychowicz H."/>
        </authorList>
    </citation>
    <scope>NUCLEOTIDE SEQUENCE [LARGE SCALE GENOMIC DNA]</scope>
    <source>
        <strain evidence="8 9">OK807</strain>
    </source>
</reference>
<feature type="transmembrane region" description="Helical" evidence="6">
    <location>
        <begin position="151"/>
        <end position="170"/>
    </location>
</feature>
<feature type="transmembrane region" description="Helical" evidence="6">
    <location>
        <begin position="402"/>
        <end position="420"/>
    </location>
</feature>
<dbReference type="SUPFAM" id="SSF103473">
    <property type="entry name" value="MFS general substrate transporter"/>
    <property type="match status" value="1"/>
</dbReference>
<dbReference type="AlphaFoldDB" id="A0A1K1X7J2"/>
<evidence type="ECO:0000256" key="2">
    <source>
        <dbReference type="ARBA" id="ARBA00022448"/>
    </source>
</evidence>
<sequence>MTLGSSSPTAPALSASQPDRSSMVRIVTITSIAFGLTAPGQTTAVSAFVDPLIQDLGVSRSAVSTAYLIGSVSGAFVMPFLGRLIDRFGPRALMAGVALCFGGVLIASSLIAGVPSLTMAFIGMRVGGQGALSLVATTAVAIYIERRRGLAMGLTSAVGTAIISLTPLALERMIQYQGWRTALVLEGLAVLLLVVPAALFLPPRPQSGTNSSEAEGAAPAGEEVEAKADEAELTDLTLRQALHTGVFWVVALGVGVCSLIGTGLNFQQVSLLGERGLSATEAAATFLPQMVAGLAATLALGWLADRVSDRFLIISVMLILAALTAGAGWVQPGISVLGYSLALGAVGHGVRTLEAVVFPRCFGVRHLGAIRGVVHSVTVGASAFGPLALAYGRGLASSYRPVLLVLTVFPLAVALATVFVRTPRIADET</sequence>
<keyword evidence="5 6" id="KW-0472">Membrane</keyword>
<evidence type="ECO:0000256" key="4">
    <source>
        <dbReference type="ARBA" id="ARBA00022989"/>
    </source>
</evidence>